<accession>A0ABW0SYX9</accession>
<keyword evidence="8" id="KW-0665">Pyrimidine biosynthesis</keyword>
<keyword evidence="7" id="KW-0315">Glutamine amidotransferase</keyword>
<dbReference type="Pfam" id="PF00117">
    <property type="entry name" value="GATase"/>
    <property type="match status" value="1"/>
</dbReference>
<evidence type="ECO:0000259" key="10">
    <source>
        <dbReference type="Pfam" id="PF00117"/>
    </source>
</evidence>
<dbReference type="SUPFAM" id="SSF52317">
    <property type="entry name" value="Class I glutamine amidotransferase-like"/>
    <property type="match status" value="1"/>
</dbReference>
<sequence>MHLLQIGLIGDRNDDVVAHRAIPLALGMAADACGVAIEPVWVPTDEVGTGAALAELDGLWCVPASPYRSMDGALAAIRVARERHIPFLGTCGGFQHAMIEYARNVLGWDDAEHAETAPQATRQVIVPLLCSLVEVTDAVQLVADSRLAQAYGTTAIAEGYHCNYGLSPGFRQVLDNGPLRINAVDDAGDVRGVELDDHPFFIATLFQHERGALQGRLPPAVHAFVQAAIAAG</sequence>
<dbReference type="InterPro" id="IPR004468">
    <property type="entry name" value="CTP_synthase"/>
</dbReference>
<name>A0ABW0SYX9_9GAMM</name>
<dbReference type="InterPro" id="IPR017926">
    <property type="entry name" value="GATASE"/>
</dbReference>
<comment type="caution">
    <text evidence="11">The sequence shown here is derived from an EMBL/GenBank/DDBJ whole genome shotgun (WGS) entry which is preliminary data.</text>
</comment>
<keyword evidence="5" id="KW-0547">Nucleotide-binding</keyword>
<dbReference type="InterPro" id="IPR029062">
    <property type="entry name" value="Class_I_gatase-like"/>
</dbReference>
<evidence type="ECO:0000313" key="11">
    <source>
        <dbReference type="EMBL" id="MFC5582123.1"/>
    </source>
</evidence>
<evidence type="ECO:0000256" key="7">
    <source>
        <dbReference type="ARBA" id="ARBA00022962"/>
    </source>
</evidence>
<organism evidence="11 12">
    <name type="scientific">Rhodanobacter terrae</name>
    <dbReference type="NCBI Taxonomy" id="418647"/>
    <lineage>
        <taxon>Bacteria</taxon>
        <taxon>Pseudomonadati</taxon>
        <taxon>Pseudomonadota</taxon>
        <taxon>Gammaproteobacteria</taxon>
        <taxon>Lysobacterales</taxon>
        <taxon>Rhodanobacteraceae</taxon>
        <taxon>Rhodanobacter</taxon>
    </lineage>
</organism>
<evidence type="ECO:0000256" key="2">
    <source>
        <dbReference type="ARBA" id="ARBA00007533"/>
    </source>
</evidence>
<evidence type="ECO:0000313" key="12">
    <source>
        <dbReference type="Proteomes" id="UP001596111"/>
    </source>
</evidence>
<evidence type="ECO:0000256" key="4">
    <source>
        <dbReference type="ARBA" id="ARBA00022598"/>
    </source>
</evidence>
<comment type="pathway">
    <text evidence="1">Pyrimidine metabolism; CTP biosynthesis via de novo pathway; CTP from UDP: step 2/2.</text>
</comment>
<feature type="domain" description="Glutamine amidotransferase" evidence="10">
    <location>
        <begin position="53"/>
        <end position="113"/>
    </location>
</feature>
<protein>
    <recommendedName>
        <fullName evidence="3">CTP synthase (glutamine hydrolyzing)</fullName>
        <ecNumber evidence="3">6.3.4.2</ecNumber>
    </recommendedName>
</protein>
<dbReference type="PANTHER" id="PTHR11550">
    <property type="entry name" value="CTP SYNTHASE"/>
    <property type="match status" value="1"/>
</dbReference>
<evidence type="ECO:0000256" key="1">
    <source>
        <dbReference type="ARBA" id="ARBA00005171"/>
    </source>
</evidence>
<evidence type="ECO:0000256" key="5">
    <source>
        <dbReference type="ARBA" id="ARBA00022741"/>
    </source>
</evidence>
<evidence type="ECO:0000256" key="6">
    <source>
        <dbReference type="ARBA" id="ARBA00022840"/>
    </source>
</evidence>
<proteinExistence type="inferred from homology"/>
<dbReference type="EC" id="6.3.4.2" evidence="3"/>
<evidence type="ECO:0000256" key="9">
    <source>
        <dbReference type="ARBA" id="ARBA00047781"/>
    </source>
</evidence>
<comment type="similarity">
    <text evidence="2">Belongs to the CTP synthase family.</text>
</comment>
<evidence type="ECO:0000256" key="8">
    <source>
        <dbReference type="ARBA" id="ARBA00022975"/>
    </source>
</evidence>
<dbReference type="NCBIfam" id="NF004836">
    <property type="entry name" value="PRK06186.1"/>
    <property type="match status" value="1"/>
</dbReference>
<keyword evidence="4" id="KW-0436">Ligase</keyword>
<reference evidence="12" key="1">
    <citation type="journal article" date="2019" name="Int. J. Syst. Evol. Microbiol.">
        <title>The Global Catalogue of Microorganisms (GCM) 10K type strain sequencing project: providing services to taxonomists for standard genome sequencing and annotation.</title>
        <authorList>
            <consortium name="The Broad Institute Genomics Platform"/>
            <consortium name="The Broad Institute Genome Sequencing Center for Infectious Disease"/>
            <person name="Wu L."/>
            <person name="Ma J."/>
        </authorList>
    </citation>
    <scope>NUCLEOTIDE SEQUENCE [LARGE SCALE GENOMIC DNA]</scope>
    <source>
        <strain evidence="12">CGMCC 1.13587</strain>
    </source>
</reference>
<dbReference type="EMBL" id="JBHSNG010000014">
    <property type="protein sequence ID" value="MFC5582123.1"/>
    <property type="molecule type" value="Genomic_DNA"/>
</dbReference>
<keyword evidence="6" id="KW-0067">ATP-binding</keyword>
<evidence type="ECO:0000256" key="3">
    <source>
        <dbReference type="ARBA" id="ARBA00012291"/>
    </source>
</evidence>
<comment type="catalytic activity">
    <reaction evidence="9">
        <text>UTP + L-glutamine + ATP + H2O = CTP + L-glutamate + ADP + phosphate + 2 H(+)</text>
        <dbReference type="Rhea" id="RHEA:26426"/>
        <dbReference type="ChEBI" id="CHEBI:15377"/>
        <dbReference type="ChEBI" id="CHEBI:15378"/>
        <dbReference type="ChEBI" id="CHEBI:29985"/>
        <dbReference type="ChEBI" id="CHEBI:30616"/>
        <dbReference type="ChEBI" id="CHEBI:37563"/>
        <dbReference type="ChEBI" id="CHEBI:43474"/>
        <dbReference type="ChEBI" id="CHEBI:46398"/>
        <dbReference type="ChEBI" id="CHEBI:58359"/>
        <dbReference type="ChEBI" id="CHEBI:456216"/>
        <dbReference type="EC" id="6.3.4.2"/>
    </reaction>
</comment>
<dbReference type="Proteomes" id="UP001596111">
    <property type="component" value="Unassembled WGS sequence"/>
</dbReference>
<gene>
    <name evidence="11" type="ORF">ACFPPB_13450</name>
</gene>
<dbReference type="PANTHER" id="PTHR11550:SF0">
    <property type="entry name" value="CTP SYNTHASE-RELATED"/>
    <property type="match status" value="1"/>
</dbReference>
<keyword evidence="12" id="KW-1185">Reference proteome</keyword>
<dbReference type="RefSeq" id="WP_377327906.1">
    <property type="nucleotide sequence ID" value="NZ_JBHSNG010000014.1"/>
</dbReference>
<dbReference type="Gene3D" id="3.40.50.880">
    <property type="match status" value="1"/>
</dbReference>